<dbReference type="GO" id="GO:0016705">
    <property type="term" value="F:oxidoreductase activity, acting on paired donors, with incorporation or reduction of molecular oxygen"/>
    <property type="evidence" value="ECO:0007669"/>
    <property type="project" value="UniProtKB-ARBA"/>
</dbReference>
<protein>
    <submittedName>
        <fullName evidence="6">2Fe-2S ferredoxin</fullName>
    </submittedName>
</protein>
<dbReference type="STRING" id="1408254.T458_23870"/>
<accession>V6M648</accession>
<dbReference type="GO" id="GO:0046872">
    <property type="term" value="F:metal ion binding"/>
    <property type="evidence" value="ECO:0007669"/>
    <property type="project" value="UniProtKB-KW"/>
</dbReference>
<reference evidence="6 7" key="1">
    <citation type="journal article" date="2014" name="Genome Announc.">
        <title>Draft Genome Sequence of Brevibacillus panacihumi Strain W25, a Halotolerant Hydrocarbon-Degrading Bacterium.</title>
        <authorList>
            <person name="Wang X."/>
            <person name="Jin D."/>
            <person name="Zhou L."/>
            <person name="Wu L."/>
            <person name="An W."/>
            <person name="Chen Y."/>
            <person name="Zhao L."/>
        </authorList>
    </citation>
    <scope>NUCLEOTIDE SEQUENCE [LARGE SCALE GENOMIC DNA]</scope>
    <source>
        <strain evidence="6 7">W25</strain>
    </source>
</reference>
<dbReference type="PATRIC" id="fig|1408254.3.peg.4693"/>
<dbReference type="GO" id="GO:0004497">
    <property type="term" value="F:monooxygenase activity"/>
    <property type="evidence" value="ECO:0007669"/>
    <property type="project" value="UniProtKB-ARBA"/>
</dbReference>
<keyword evidence="7" id="KW-1185">Reference proteome</keyword>
<dbReference type="HOGENOM" id="CLU_055690_5_0_9"/>
<keyword evidence="2" id="KW-0479">Metal-binding</keyword>
<gene>
    <name evidence="6" type="ORF">T458_23870</name>
</gene>
<dbReference type="InterPro" id="IPR036922">
    <property type="entry name" value="Rieske_2Fe-2S_sf"/>
</dbReference>
<dbReference type="EMBL" id="AYJU01000017">
    <property type="protein sequence ID" value="EST53792.1"/>
    <property type="molecule type" value="Genomic_DNA"/>
</dbReference>
<dbReference type="eggNOG" id="COG2146">
    <property type="taxonomic scope" value="Bacteria"/>
</dbReference>
<keyword evidence="1" id="KW-0001">2Fe-2S</keyword>
<evidence type="ECO:0000313" key="7">
    <source>
        <dbReference type="Proteomes" id="UP000017973"/>
    </source>
</evidence>
<feature type="domain" description="Rieske" evidence="5">
    <location>
        <begin position="10"/>
        <end position="120"/>
    </location>
</feature>
<evidence type="ECO:0000313" key="6">
    <source>
        <dbReference type="EMBL" id="EST53792.1"/>
    </source>
</evidence>
<evidence type="ECO:0000256" key="2">
    <source>
        <dbReference type="ARBA" id="ARBA00022723"/>
    </source>
</evidence>
<sequence>MVNTKEKHRLVVCSAEELQEGNRQLIEVNGVEIGLIRAEGIIYAFRNSCPHQGVPMLYGSVVGTMLPSKPHEYVYAHHNEIIRCPLHGWEFNLKTGKAMFSPDVSIKTYEIKEENGEIVLYLDKEPKQVTRKAFSCILSS</sequence>
<evidence type="ECO:0000259" key="5">
    <source>
        <dbReference type="PROSITE" id="PS51296"/>
    </source>
</evidence>
<dbReference type="Gene3D" id="2.102.10.10">
    <property type="entry name" value="Rieske [2Fe-2S] iron-sulphur domain"/>
    <property type="match status" value="1"/>
</dbReference>
<organism evidence="6 7">
    <name type="scientific">Brevibacillus panacihumi W25</name>
    <dbReference type="NCBI Taxonomy" id="1408254"/>
    <lineage>
        <taxon>Bacteria</taxon>
        <taxon>Bacillati</taxon>
        <taxon>Bacillota</taxon>
        <taxon>Bacilli</taxon>
        <taxon>Bacillales</taxon>
        <taxon>Paenibacillaceae</taxon>
        <taxon>Brevibacillus</taxon>
    </lineage>
</organism>
<dbReference type="OrthoDB" id="593800at2"/>
<comment type="caution">
    <text evidence="6">The sequence shown here is derived from an EMBL/GenBank/DDBJ whole genome shotgun (WGS) entry which is preliminary data.</text>
</comment>
<dbReference type="GO" id="GO:0051537">
    <property type="term" value="F:2 iron, 2 sulfur cluster binding"/>
    <property type="evidence" value="ECO:0007669"/>
    <property type="project" value="UniProtKB-KW"/>
</dbReference>
<dbReference type="InterPro" id="IPR017941">
    <property type="entry name" value="Rieske_2Fe-2S"/>
</dbReference>
<name>V6M648_9BACL</name>
<evidence type="ECO:0000256" key="3">
    <source>
        <dbReference type="ARBA" id="ARBA00023004"/>
    </source>
</evidence>
<evidence type="ECO:0000256" key="4">
    <source>
        <dbReference type="ARBA" id="ARBA00023014"/>
    </source>
</evidence>
<keyword evidence="3" id="KW-0408">Iron</keyword>
<evidence type="ECO:0000256" key="1">
    <source>
        <dbReference type="ARBA" id="ARBA00022714"/>
    </source>
</evidence>
<dbReference type="PANTHER" id="PTHR21496:SF23">
    <property type="entry name" value="3-PHENYLPROPIONATE_CINNAMIC ACID DIOXYGENASE FERREDOXIN SUBUNIT"/>
    <property type="match status" value="1"/>
</dbReference>
<dbReference type="SUPFAM" id="SSF50022">
    <property type="entry name" value="ISP domain"/>
    <property type="match status" value="1"/>
</dbReference>
<proteinExistence type="predicted"/>
<dbReference type="PROSITE" id="PS51296">
    <property type="entry name" value="RIESKE"/>
    <property type="match status" value="1"/>
</dbReference>
<dbReference type="Proteomes" id="UP000017973">
    <property type="component" value="Unassembled WGS sequence"/>
</dbReference>
<dbReference type="AlphaFoldDB" id="V6M648"/>
<dbReference type="PANTHER" id="PTHR21496">
    <property type="entry name" value="FERREDOXIN-RELATED"/>
    <property type="match status" value="1"/>
</dbReference>
<dbReference type="Pfam" id="PF00355">
    <property type="entry name" value="Rieske"/>
    <property type="match status" value="1"/>
</dbReference>
<keyword evidence="4" id="KW-0411">Iron-sulfur</keyword>